<keyword evidence="3" id="KW-1185">Reference proteome</keyword>
<dbReference type="RefSeq" id="WP_344839343.1">
    <property type="nucleotide sequence ID" value="NZ_BAAAUV010000045.1"/>
</dbReference>
<sequence length="299" mass="31379">MGGWTTADIPDLNGKRVIVTGANSGIGYHAALRFAAAGAEVVLACRNPGRGEAALQRIKDASPGAAVSLAALDLSSLQSVRDFAAAQVKEPLDLLINNAGVMAIPRAETADGFEMQLGTNHLGHFALTGLLLPALLERSGARVVTVGSTASFWGKIRLDDLMSEKKYGKMAAYGQAKLANLLFSAELGRREPRLVSVVAHPGYARTELMASAVAQTGSRIEAINYAIGGFLFAQSDAAGALPTVRAALDPAARSGEIYGPRFMMRGAPVKGFLSPRGRDQAMAAKLWDRSAELTGVRFG</sequence>
<dbReference type="PANTHER" id="PTHR43157:SF31">
    <property type="entry name" value="PHOSPHATIDYLINOSITOL-GLYCAN BIOSYNTHESIS CLASS F PROTEIN"/>
    <property type="match status" value="1"/>
</dbReference>
<dbReference type="NCBIfam" id="NF004513">
    <property type="entry name" value="PRK05854.1"/>
    <property type="match status" value="1"/>
</dbReference>
<proteinExistence type="predicted"/>
<dbReference type="PANTHER" id="PTHR43157">
    <property type="entry name" value="PHOSPHATIDYLINOSITOL-GLYCAN BIOSYNTHESIS CLASS F PROTEIN-RELATED"/>
    <property type="match status" value="1"/>
</dbReference>
<comment type="caution">
    <text evidence="2">The sequence shown here is derived from an EMBL/GenBank/DDBJ whole genome shotgun (WGS) entry which is preliminary data.</text>
</comment>
<gene>
    <name evidence="2" type="ORF">GCM10010468_78680</name>
</gene>
<dbReference type="InterPro" id="IPR036291">
    <property type="entry name" value="NAD(P)-bd_dom_sf"/>
</dbReference>
<evidence type="ECO:0000313" key="3">
    <source>
        <dbReference type="Proteomes" id="UP001501237"/>
    </source>
</evidence>
<dbReference type="Pfam" id="PF00106">
    <property type="entry name" value="adh_short"/>
    <property type="match status" value="1"/>
</dbReference>
<dbReference type="EMBL" id="BAAAUV010000045">
    <property type="protein sequence ID" value="GAA3241432.1"/>
    <property type="molecule type" value="Genomic_DNA"/>
</dbReference>
<dbReference type="Proteomes" id="UP001501237">
    <property type="component" value="Unassembled WGS sequence"/>
</dbReference>
<evidence type="ECO:0000256" key="1">
    <source>
        <dbReference type="ARBA" id="ARBA00023002"/>
    </source>
</evidence>
<dbReference type="PRINTS" id="PR00081">
    <property type="entry name" value="GDHRDH"/>
</dbReference>
<evidence type="ECO:0000313" key="2">
    <source>
        <dbReference type="EMBL" id="GAA3241432.1"/>
    </source>
</evidence>
<dbReference type="SUPFAM" id="SSF51735">
    <property type="entry name" value="NAD(P)-binding Rossmann-fold domains"/>
    <property type="match status" value="1"/>
</dbReference>
<accession>A0ABP6QLZ5</accession>
<organism evidence="2 3">
    <name type="scientific">Actinocorallia longicatena</name>
    <dbReference type="NCBI Taxonomy" id="111803"/>
    <lineage>
        <taxon>Bacteria</taxon>
        <taxon>Bacillati</taxon>
        <taxon>Actinomycetota</taxon>
        <taxon>Actinomycetes</taxon>
        <taxon>Streptosporangiales</taxon>
        <taxon>Thermomonosporaceae</taxon>
        <taxon>Actinocorallia</taxon>
    </lineage>
</organism>
<keyword evidence="1" id="KW-0560">Oxidoreductase</keyword>
<dbReference type="NCBIfam" id="NF004846">
    <property type="entry name" value="PRK06197.1"/>
    <property type="match status" value="1"/>
</dbReference>
<dbReference type="Gene3D" id="3.40.50.720">
    <property type="entry name" value="NAD(P)-binding Rossmann-like Domain"/>
    <property type="match status" value="1"/>
</dbReference>
<name>A0ABP6QLZ5_9ACTN</name>
<protein>
    <submittedName>
        <fullName evidence="2">Oxidoreductase</fullName>
    </submittedName>
</protein>
<dbReference type="InterPro" id="IPR002347">
    <property type="entry name" value="SDR_fam"/>
</dbReference>
<reference evidence="3" key="1">
    <citation type="journal article" date="2019" name="Int. J. Syst. Evol. Microbiol.">
        <title>The Global Catalogue of Microorganisms (GCM) 10K type strain sequencing project: providing services to taxonomists for standard genome sequencing and annotation.</title>
        <authorList>
            <consortium name="The Broad Institute Genomics Platform"/>
            <consortium name="The Broad Institute Genome Sequencing Center for Infectious Disease"/>
            <person name="Wu L."/>
            <person name="Ma J."/>
        </authorList>
    </citation>
    <scope>NUCLEOTIDE SEQUENCE [LARGE SCALE GENOMIC DNA]</scope>
    <source>
        <strain evidence="3">JCM 9377</strain>
    </source>
</reference>